<dbReference type="Gene3D" id="3.40.50.1820">
    <property type="entry name" value="alpha/beta hydrolase"/>
    <property type="match status" value="1"/>
</dbReference>
<keyword evidence="4" id="KW-1185">Reference proteome</keyword>
<keyword evidence="3" id="KW-0378">Hydrolase</keyword>
<dbReference type="AlphaFoldDB" id="A0A1V4A2G2"/>
<sequence length="261" mass="27937">MSASRTVPRTEGDWFWLPSARPHAAIRLFCFPHAGGDATAFAALGRLLPQEIELWGIRMPARGGRTRDRYPESFGELVGAVSEAALPHLDRPYAVLGQSIGGLVGYEVARRLTAQLAPTACVVIGFAPPHTWREPPGSGGDAEVRELVDHMLGSDERAGAVITHPALREMVRQVLQADLGLARTYRDPAVALLDCPIKAVLGADDEAVTEGEMKEWARCSTADGGGVDVLPAGHLVLQSGEPAVRQVAGIVRDLLLPSLYQ</sequence>
<dbReference type="OrthoDB" id="8480037at2"/>
<name>A0A1V4A2G2_9ACTN</name>
<reference evidence="3 4" key="1">
    <citation type="submission" date="2017-02" db="EMBL/GenBank/DDBJ databases">
        <title>Draft Genome Sequence of Streptomyces tsukubaensis F601, a Producer of the immunosuppressant tacrolimus FK506.</title>
        <authorList>
            <person name="Zong G."/>
            <person name="Zhong C."/>
            <person name="Fu J."/>
            <person name="Qin R."/>
            <person name="Cao G."/>
        </authorList>
    </citation>
    <scope>NUCLEOTIDE SEQUENCE [LARGE SCALE GENOMIC DNA]</scope>
    <source>
        <strain evidence="3 4">F601</strain>
    </source>
</reference>
<dbReference type="EMBL" id="MVFC01000031">
    <property type="protein sequence ID" value="OON73433.1"/>
    <property type="molecule type" value="Genomic_DNA"/>
</dbReference>
<dbReference type="GO" id="GO:0016787">
    <property type="term" value="F:hydrolase activity"/>
    <property type="evidence" value="ECO:0007669"/>
    <property type="project" value="UniProtKB-KW"/>
</dbReference>
<dbReference type="Proteomes" id="UP000190539">
    <property type="component" value="Unassembled WGS sequence"/>
</dbReference>
<feature type="domain" description="Thioesterase" evidence="2">
    <location>
        <begin position="27"/>
        <end position="250"/>
    </location>
</feature>
<dbReference type="Pfam" id="PF00975">
    <property type="entry name" value="Thioesterase"/>
    <property type="match status" value="1"/>
</dbReference>
<gene>
    <name evidence="3" type="ORF">B1H18_26965</name>
</gene>
<evidence type="ECO:0000313" key="3">
    <source>
        <dbReference type="EMBL" id="OON73433.1"/>
    </source>
</evidence>
<dbReference type="RefSeq" id="WP_077972297.1">
    <property type="nucleotide sequence ID" value="NZ_CP045178.1"/>
</dbReference>
<dbReference type="STRING" id="83656.B1H18_26965"/>
<evidence type="ECO:0000313" key="4">
    <source>
        <dbReference type="Proteomes" id="UP000190539"/>
    </source>
</evidence>
<accession>A0A1V4A2G2</accession>
<dbReference type="InterPro" id="IPR029058">
    <property type="entry name" value="AB_hydrolase_fold"/>
</dbReference>
<dbReference type="InterPro" id="IPR001031">
    <property type="entry name" value="Thioesterase"/>
</dbReference>
<organism evidence="3 4">
    <name type="scientific">Streptomyces tsukubensis</name>
    <dbReference type="NCBI Taxonomy" id="83656"/>
    <lineage>
        <taxon>Bacteria</taxon>
        <taxon>Bacillati</taxon>
        <taxon>Actinomycetota</taxon>
        <taxon>Actinomycetes</taxon>
        <taxon>Kitasatosporales</taxon>
        <taxon>Streptomycetaceae</taxon>
        <taxon>Streptomyces</taxon>
    </lineage>
</organism>
<dbReference type="SUPFAM" id="SSF53474">
    <property type="entry name" value="alpha/beta-Hydrolases"/>
    <property type="match status" value="1"/>
</dbReference>
<dbReference type="GO" id="GO:0008610">
    <property type="term" value="P:lipid biosynthetic process"/>
    <property type="evidence" value="ECO:0007669"/>
    <property type="project" value="TreeGrafter"/>
</dbReference>
<comment type="caution">
    <text evidence="3">The sequence shown here is derived from an EMBL/GenBank/DDBJ whole genome shotgun (WGS) entry which is preliminary data.</text>
</comment>
<evidence type="ECO:0000259" key="2">
    <source>
        <dbReference type="Pfam" id="PF00975"/>
    </source>
</evidence>
<comment type="similarity">
    <text evidence="1">Belongs to the thioesterase family.</text>
</comment>
<dbReference type="InterPro" id="IPR012223">
    <property type="entry name" value="TEII"/>
</dbReference>
<dbReference type="PANTHER" id="PTHR11487:SF0">
    <property type="entry name" value="S-ACYL FATTY ACID SYNTHASE THIOESTERASE, MEDIUM CHAIN"/>
    <property type="match status" value="1"/>
</dbReference>
<dbReference type="PANTHER" id="PTHR11487">
    <property type="entry name" value="THIOESTERASE"/>
    <property type="match status" value="1"/>
</dbReference>
<protein>
    <submittedName>
        <fullName evidence="3">Oleoyl-ACP hydrolase</fullName>
    </submittedName>
</protein>
<proteinExistence type="inferred from homology"/>
<evidence type="ECO:0000256" key="1">
    <source>
        <dbReference type="ARBA" id="ARBA00007169"/>
    </source>
</evidence>